<keyword evidence="11" id="KW-0418">Kinase</keyword>
<comment type="catalytic activity">
    <reaction evidence="18">
        <text>L-seryl-[protein] + ATP = O-phospho-L-seryl-[protein] + ADP + H(+)</text>
        <dbReference type="Rhea" id="RHEA:17989"/>
        <dbReference type="Rhea" id="RHEA-COMP:9863"/>
        <dbReference type="Rhea" id="RHEA-COMP:11604"/>
        <dbReference type="ChEBI" id="CHEBI:15378"/>
        <dbReference type="ChEBI" id="CHEBI:29999"/>
        <dbReference type="ChEBI" id="CHEBI:30616"/>
        <dbReference type="ChEBI" id="CHEBI:83421"/>
        <dbReference type="ChEBI" id="CHEBI:456216"/>
        <dbReference type="EC" id="2.7.11.1"/>
    </reaction>
</comment>
<evidence type="ECO:0000256" key="11">
    <source>
        <dbReference type="ARBA" id="ARBA00022777"/>
    </source>
</evidence>
<feature type="transmembrane region" description="Helical" evidence="21">
    <location>
        <begin position="501"/>
        <end position="526"/>
    </location>
</feature>
<comment type="subcellular location">
    <subcellularLocation>
        <location evidence="1">Membrane</location>
        <topology evidence="1">Single-pass membrane protein</topology>
    </subcellularLocation>
</comment>
<dbReference type="GO" id="GO:0004675">
    <property type="term" value="F:transmembrane receptor protein serine/threonine kinase activity"/>
    <property type="evidence" value="ECO:0000318"/>
    <property type="project" value="GO_Central"/>
</dbReference>
<dbReference type="PROSITE" id="PS00108">
    <property type="entry name" value="PROTEIN_KINASE_ST"/>
    <property type="match status" value="1"/>
</dbReference>
<comment type="catalytic activity">
    <reaction evidence="17">
        <text>L-threonyl-[protein] + ATP = O-phospho-L-threonyl-[protein] + ADP + H(+)</text>
        <dbReference type="Rhea" id="RHEA:46608"/>
        <dbReference type="Rhea" id="RHEA-COMP:11060"/>
        <dbReference type="Rhea" id="RHEA-COMP:11605"/>
        <dbReference type="ChEBI" id="CHEBI:15378"/>
        <dbReference type="ChEBI" id="CHEBI:30013"/>
        <dbReference type="ChEBI" id="CHEBI:30616"/>
        <dbReference type="ChEBI" id="CHEBI:61977"/>
        <dbReference type="ChEBI" id="CHEBI:456216"/>
        <dbReference type="EC" id="2.7.11.1"/>
    </reaction>
</comment>
<evidence type="ECO:0000256" key="3">
    <source>
        <dbReference type="ARBA" id="ARBA00012513"/>
    </source>
</evidence>
<dbReference type="Gene3D" id="3.80.10.10">
    <property type="entry name" value="Ribonuclease Inhibitor"/>
    <property type="match status" value="2"/>
</dbReference>
<evidence type="ECO:0000256" key="7">
    <source>
        <dbReference type="ARBA" id="ARBA00022692"/>
    </source>
</evidence>
<dbReference type="Pfam" id="PF00560">
    <property type="entry name" value="LRR_1"/>
    <property type="match status" value="2"/>
</dbReference>
<evidence type="ECO:0000256" key="5">
    <source>
        <dbReference type="ARBA" id="ARBA00022614"/>
    </source>
</evidence>
<dbReference type="SUPFAM" id="SSF56112">
    <property type="entry name" value="Protein kinase-like (PK-like)"/>
    <property type="match status" value="1"/>
</dbReference>
<evidence type="ECO:0000256" key="6">
    <source>
        <dbReference type="ARBA" id="ARBA00022679"/>
    </source>
</evidence>
<comment type="similarity">
    <text evidence="2">Belongs to the protein kinase superfamily. Ser/Thr protein kinase family.</text>
</comment>
<proteinExistence type="inferred from homology"/>
<sequence>MKKREQNGGVALKQAVLGQKATVFALLIVALGFSEAQTDPNDASVMQKLAISINAGKTLGWTSDTDPCSWKQVYCSQSRIESIQIGHQSLQGTLPDDLNKLSSLVRLELMSNQLSGPLPTLKGLSSLSILIIERNNFSSIPGDFFSGLIALTAVSLDNNPFSPWRIPESLKELISLVNFSANTVNLYGEIPDIFSALPSLNTLALAYNNLYGNLPQSFSGSPVRFLWLNNQNQNQQVSKLNGSISVIQNMTGLVQVWLHSNHFSGPLPDFSGLTSLEELRLRDNEFTGLVPKSLTNLKSLQNISLTNNHFQGPLPQFLPSIVSVDMVAQTNSFCLDVPGDCDPRVNSLLSIAEPLGYPDNFATNWKGNDPCNQWNYVTCSSQGNITILNFQGLNLTGTISPDFSRFESLQRLLLGRNNLHGTIPPELTKLSKLIVLNVSDNSLSGKIPDFGQNVNLIKDGNPDLGKDGNHGGGGSEPAAPSPENGKPSPKTIGEVSKSSNVVTIVGVVIGVLVGVFVVGGLGFFCYRRRQHKFRRVRSPRALEPHSIVVHPTHSGSGSEFQKVTILGSSPGTMELSPGSMAHAHHGFVQMVDDRVPTIGIQTLRKITKNFDKENELGRGGFGTVYKGELEDGTMMAVKRMAGGVIGDTGLTEYEAEIASLSKLRHRNLVTLMYYCWEGSERALVYEYMAQGALSDHLFKWKEREWKPMDWERRVRVALDVARGVEYLHSLAREKFIHRDLKSSNVLLAEDMTAKVGDFGLVRLAPQGGVSIQVTKMAGTFGYLAPEYTSEVFFSLSDVLH</sequence>
<feature type="region of interest" description="Disordered" evidence="20">
    <location>
        <begin position="458"/>
        <end position="494"/>
    </location>
</feature>
<keyword evidence="7 21" id="KW-0812">Transmembrane</keyword>
<feature type="compositionally biased region" description="Basic and acidic residues" evidence="20">
    <location>
        <begin position="460"/>
        <end position="469"/>
    </location>
</feature>
<feature type="binding site" evidence="19">
    <location>
        <position position="638"/>
    </location>
    <ligand>
        <name>ATP</name>
        <dbReference type="ChEBI" id="CHEBI:30616"/>
    </ligand>
</feature>
<protein>
    <recommendedName>
        <fullName evidence="3">non-specific serine/threonine protein kinase</fullName>
        <ecNumber evidence="3">2.7.11.1</ecNumber>
    </recommendedName>
</protein>
<dbReference type="PANTHER" id="PTHR47986">
    <property type="entry name" value="OSJNBA0070M12.3 PROTEIN"/>
    <property type="match status" value="1"/>
</dbReference>
<evidence type="ECO:0000256" key="22">
    <source>
        <dbReference type="SAM" id="SignalP"/>
    </source>
</evidence>
<dbReference type="Proteomes" id="UP000017836">
    <property type="component" value="Unassembled WGS sequence"/>
</dbReference>
<keyword evidence="10 19" id="KW-0547">Nucleotide-binding</keyword>
<keyword evidence="14 21" id="KW-0472">Membrane</keyword>
<evidence type="ECO:0000313" key="24">
    <source>
        <dbReference type="EMBL" id="ERM93832.1"/>
    </source>
</evidence>
<dbReference type="GO" id="GO:0016020">
    <property type="term" value="C:membrane"/>
    <property type="evidence" value="ECO:0007669"/>
    <property type="project" value="UniProtKB-SubCell"/>
</dbReference>
<evidence type="ECO:0000256" key="13">
    <source>
        <dbReference type="ARBA" id="ARBA00022989"/>
    </source>
</evidence>
<evidence type="ECO:0000256" key="4">
    <source>
        <dbReference type="ARBA" id="ARBA00022527"/>
    </source>
</evidence>
<dbReference type="PROSITE" id="PS00107">
    <property type="entry name" value="PROTEIN_KINASE_ATP"/>
    <property type="match status" value="1"/>
</dbReference>
<dbReference type="FunFam" id="3.80.10.10:FF:000190">
    <property type="entry name" value="Receptor-like kinase TMK4"/>
    <property type="match status" value="1"/>
</dbReference>
<evidence type="ECO:0000259" key="23">
    <source>
        <dbReference type="PROSITE" id="PS50011"/>
    </source>
</evidence>
<evidence type="ECO:0000256" key="2">
    <source>
        <dbReference type="ARBA" id="ARBA00008684"/>
    </source>
</evidence>
<keyword evidence="5" id="KW-0433">Leucine-rich repeat</keyword>
<dbReference type="FunFam" id="3.80.10.10:FF:000129">
    <property type="entry name" value="Leucine-rich repeat receptor-like kinase"/>
    <property type="match status" value="1"/>
</dbReference>
<evidence type="ECO:0000313" key="25">
    <source>
        <dbReference type="Proteomes" id="UP000017836"/>
    </source>
</evidence>
<evidence type="ECO:0000256" key="10">
    <source>
        <dbReference type="ARBA" id="ARBA00022741"/>
    </source>
</evidence>
<keyword evidence="25" id="KW-1185">Reference proteome</keyword>
<dbReference type="InterPro" id="IPR000719">
    <property type="entry name" value="Prot_kinase_dom"/>
</dbReference>
<dbReference type="SMART" id="SM00220">
    <property type="entry name" value="S_TKc"/>
    <property type="match status" value="1"/>
</dbReference>
<feature type="signal peptide" evidence="22">
    <location>
        <begin position="1"/>
        <end position="36"/>
    </location>
</feature>
<dbReference type="PANTHER" id="PTHR47986:SF34">
    <property type="entry name" value="RECEPTOR-LIKE KINASE TMK2"/>
    <property type="match status" value="1"/>
</dbReference>
<keyword evidence="12 19" id="KW-0067">ATP-binding</keyword>
<dbReference type="GO" id="GO:0007165">
    <property type="term" value="P:signal transduction"/>
    <property type="evidence" value="ECO:0000318"/>
    <property type="project" value="GO_Central"/>
</dbReference>
<evidence type="ECO:0000256" key="15">
    <source>
        <dbReference type="ARBA" id="ARBA00023170"/>
    </source>
</evidence>
<dbReference type="Gramene" id="ERM93832">
    <property type="protein sequence ID" value="ERM93832"/>
    <property type="gene ID" value="AMTR_s00138p00056480"/>
</dbReference>
<dbReference type="EC" id="2.7.11.1" evidence="3"/>
<evidence type="ECO:0000256" key="1">
    <source>
        <dbReference type="ARBA" id="ARBA00004167"/>
    </source>
</evidence>
<name>W1NDP7_AMBTC</name>
<evidence type="ECO:0000256" key="9">
    <source>
        <dbReference type="ARBA" id="ARBA00022737"/>
    </source>
</evidence>
<dbReference type="InterPro" id="IPR003591">
    <property type="entry name" value="Leu-rich_rpt_typical-subtyp"/>
</dbReference>
<dbReference type="FunFam" id="3.30.200.20:FF:000039">
    <property type="entry name" value="receptor-like protein kinase FERONIA"/>
    <property type="match status" value="1"/>
</dbReference>
<evidence type="ECO:0000256" key="14">
    <source>
        <dbReference type="ARBA" id="ARBA00023136"/>
    </source>
</evidence>
<keyword evidence="15" id="KW-0675">Receptor</keyword>
<feature type="chain" id="PRO_5004806478" description="non-specific serine/threonine protein kinase" evidence="22">
    <location>
        <begin position="37"/>
        <end position="800"/>
    </location>
</feature>
<dbReference type="PROSITE" id="PS50011">
    <property type="entry name" value="PROTEIN_KINASE_DOM"/>
    <property type="match status" value="1"/>
</dbReference>
<dbReference type="Pfam" id="PF08263">
    <property type="entry name" value="LRRNT_2"/>
    <property type="match status" value="2"/>
</dbReference>
<dbReference type="InterPro" id="IPR032675">
    <property type="entry name" value="LRR_dom_sf"/>
</dbReference>
<dbReference type="Gene3D" id="1.10.510.10">
    <property type="entry name" value="Transferase(Phosphotransferase) domain 1"/>
    <property type="match status" value="1"/>
</dbReference>
<dbReference type="Pfam" id="PF00069">
    <property type="entry name" value="Pkinase"/>
    <property type="match status" value="1"/>
</dbReference>
<evidence type="ECO:0000256" key="18">
    <source>
        <dbReference type="ARBA" id="ARBA00048679"/>
    </source>
</evidence>
<dbReference type="SUPFAM" id="SSF52058">
    <property type="entry name" value="L domain-like"/>
    <property type="match status" value="2"/>
</dbReference>
<dbReference type="InterPro" id="IPR013210">
    <property type="entry name" value="LRR_N_plant-typ"/>
</dbReference>
<evidence type="ECO:0000256" key="21">
    <source>
        <dbReference type="SAM" id="Phobius"/>
    </source>
</evidence>
<keyword evidence="4" id="KW-0723">Serine/threonine-protein kinase</keyword>
<dbReference type="Pfam" id="PF13855">
    <property type="entry name" value="LRR_8"/>
    <property type="match status" value="1"/>
</dbReference>
<dbReference type="InterPro" id="IPR001611">
    <property type="entry name" value="Leu-rich_rpt"/>
</dbReference>
<dbReference type="Gene3D" id="3.30.200.20">
    <property type="entry name" value="Phosphorylase Kinase, domain 1"/>
    <property type="match status" value="1"/>
</dbReference>
<evidence type="ECO:0000256" key="12">
    <source>
        <dbReference type="ARBA" id="ARBA00022840"/>
    </source>
</evidence>
<feature type="domain" description="Protein kinase" evidence="23">
    <location>
        <begin position="610"/>
        <end position="800"/>
    </location>
</feature>
<keyword evidence="8 22" id="KW-0732">Signal</keyword>
<dbReference type="AlphaFoldDB" id="W1NDP7"/>
<dbReference type="InterPro" id="IPR052422">
    <property type="entry name" value="Auxin_Ser/Thr_Kinase"/>
</dbReference>
<gene>
    <name evidence="24" type="ORF">AMTR_s00138p00056480</name>
</gene>
<evidence type="ECO:0000256" key="17">
    <source>
        <dbReference type="ARBA" id="ARBA00047899"/>
    </source>
</evidence>
<dbReference type="EMBL" id="KI397561">
    <property type="protein sequence ID" value="ERM93832.1"/>
    <property type="molecule type" value="Genomic_DNA"/>
</dbReference>
<reference evidence="25" key="1">
    <citation type="journal article" date="2013" name="Science">
        <title>The Amborella genome and the evolution of flowering plants.</title>
        <authorList>
            <consortium name="Amborella Genome Project"/>
        </authorList>
    </citation>
    <scope>NUCLEOTIDE SEQUENCE [LARGE SCALE GENOMIC DNA]</scope>
</reference>
<keyword evidence="16" id="KW-0325">Glycoprotein</keyword>
<dbReference type="GO" id="GO:0005524">
    <property type="term" value="F:ATP binding"/>
    <property type="evidence" value="ECO:0007669"/>
    <property type="project" value="UniProtKB-UniRule"/>
</dbReference>
<dbReference type="HOGENOM" id="CLU_000288_114_6_1"/>
<dbReference type="FunFam" id="1.10.510.10:FF:001023">
    <property type="entry name" value="Os07g0541700 protein"/>
    <property type="match status" value="1"/>
</dbReference>
<keyword evidence="13 21" id="KW-1133">Transmembrane helix</keyword>
<keyword evidence="9" id="KW-0677">Repeat</keyword>
<organism evidence="24 25">
    <name type="scientific">Amborella trichopoda</name>
    <dbReference type="NCBI Taxonomy" id="13333"/>
    <lineage>
        <taxon>Eukaryota</taxon>
        <taxon>Viridiplantae</taxon>
        <taxon>Streptophyta</taxon>
        <taxon>Embryophyta</taxon>
        <taxon>Tracheophyta</taxon>
        <taxon>Spermatophyta</taxon>
        <taxon>Magnoliopsida</taxon>
        <taxon>Amborellales</taxon>
        <taxon>Amborellaceae</taxon>
        <taxon>Amborella</taxon>
    </lineage>
</organism>
<dbReference type="SMART" id="SM00369">
    <property type="entry name" value="LRR_TYP"/>
    <property type="match status" value="4"/>
</dbReference>
<keyword evidence="6" id="KW-0808">Transferase</keyword>
<dbReference type="eggNOG" id="ENOG502QPQ4">
    <property type="taxonomic scope" value="Eukaryota"/>
</dbReference>
<evidence type="ECO:0000256" key="20">
    <source>
        <dbReference type="SAM" id="MobiDB-lite"/>
    </source>
</evidence>
<evidence type="ECO:0000256" key="19">
    <source>
        <dbReference type="PROSITE-ProRule" id="PRU10141"/>
    </source>
</evidence>
<evidence type="ECO:0000256" key="16">
    <source>
        <dbReference type="ARBA" id="ARBA00023180"/>
    </source>
</evidence>
<accession>W1NDP7</accession>
<dbReference type="InterPro" id="IPR011009">
    <property type="entry name" value="Kinase-like_dom_sf"/>
</dbReference>
<dbReference type="InterPro" id="IPR017441">
    <property type="entry name" value="Protein_kinase_ATP_BS"/>
</dbReference>
<evidence type="ECO:0000256" key="8">
    <source>
        <dbReference type="ARBA" id="ARBA00022729"/>
    </source>
</evidence>
<dbReference type="InterPro" id="IPR008271">
    <property type="entry name" value="Ser/Thr_kinase_AS"/>
</dbReference>
<dbReference type="OMA" id="WEGSERA"/>